<gene>
    <name evidence="2" type="ORF">AVEN_132408_1</name>
</gene>
<evidence type="ECO:0000313" key="2">
    <source>
        <dbReference type="EMBL" id="GBN19933.1"/>
    </source>
</evidence>
<evidence type="ECO:0000256" key="1">
    <source>
        <dbReference type="SAM" id="MobiDB-lite"/>
    </source>
</evidence>
<feature type="compositionally biased region" description="Polar residues" evidence="1">
    <location>
        <begin position="29"/>
        <end position="45"/>
    </location>
</feature>
<proteinExistence type="predicted"/>
<sequence length="116" mass="13391">MSQPHATESPKQHEARNEASRVRSRELKQSLSYSDRNEQRGNSQLSMQMNRLNQLIKLDRIAFQYNSKIEYSLHPFVVVETMNKVCTNFKALKLNNEEPVMCCLNGKVKLPPLIAT</sequence>
<dbReference type="EMBL" id="BGPR01006543">
    <property type="protein sequence ID" value="GBN19933.1"/>
    <property type="molecule type" value="Genomic_DNA"/>
</dbReference>
<name>A0A4Y2M0K7_ARAVE</name>
<feature type="region of interest" description="Disordered" evidence="1">
    <location>
        <begin position="1"/>
        <end position="45"/>
    </location>
</feature>
<keyword evidence="3" id="KW-1185">Reference proteome</keyword>
<evidence type="ECO:0000313" key="3">
    <source>
        <dbReference type="Proteomes" id="UP000499080"/>
    </source>
</evidence>
<accession>A0A4Y2M0K7</accession>
<dbReference type="AlphaFoldDB" id="A0A4Y2M0K7"/>
<feature type="compositionally biased region" description="Basic and acidic residues" evidence="1">
    <location>
        <begin position="8"/>
        <end position="28"/>
    </location>
</feature>
<organism evidence="2 3">
    <name type="scientific">Araneus ventricosus</name>
    <name type="common">Orbweaver spider</name>
    <name type="synonym">Epeira ventricosa</name>
    <dbReference type="NCBI Taxonomy" id="182803"/>
    <lineage>
        <taxon>Eukaryota</taxon>
        <taxon>Metazoa</taxon>
        <taxon>Ecdysozoa</taxon>
        <taxon>Arthropoda</taxon>
        <taxon>Chelicerata</taxon>
        <taxon>Arachnida</taxon>
        <taxon>Araneae</taxon>
        <taxon>Araneomorphae</taxon>
        <taxon>Entelegynae</taxon>
        <taxon>Araneoidea</taxon>
        <taxon>Araneidae</taxon>
        <taxon>Araneus</taxon>
    </lineage>
</organism>
<reference evidence="2 3" key="1">
    <citation type="journal article" date="2019" name="Sci. Rep.">
        <title>Orb-weaving spider Araneus ventricosus genome elucidates the spidroin gene catalogue.</title>
        <authorList>
            <person name="Kono N."/>
            <person name="Nakamura H."/>
            <person name="Ohtoshi R."/>
            <person name="Moran D.A.P."/>
            <person name="Shinohara A."/>
            <person name="Yoshida Y."/>
            <person name="Fujiwara M."/>
            <person name="Mori M."/>
            <person name="Tomita M."/>
            <person name="Arakawa K."/>
        </authorList>
    </citation>
    <scope>NUCLEOTIDE SEQUENCE [LARGE SCALE GENOMIC DNA]</scope>
</reference>
<dbReference type="Proteomes" id="UP000499080">
    <property type="component" value="Unassembled WGS sequence"/>
</dbReference>
<dbReference type="OrthoDB" id="6469573at2759"/>
<protein>
    <submittedName>
        <fullName evidence="2">Uncharacterized protein</fullName>
    </submittedName>
</protein>
<comment type="caution">
    <text evidence="2">The sequence shown here is derived from an EMBL/GenBank/DDBJ whole genome shotgun (WGS) entry which is preliminary data.</text>
</comment>